<gene>
    <name evidence="1" type="ORF">Goklo_014029</name>
</gene>
<accession>A0A7J8U6A0</accession>
<evidence type="ECO:0000313" key="1">
    <source>
        <dbReference type="EMBL" id="MBA0646026.1"/>
    </source>
</evidence>
<sequence length="28" mass="3087">MVKGEGEEVMVEVLVVAVDVISVVRWTI</sequence>
<keyword evidence="2" id="KW-1185">Reference proteome</keyword>
<name>A0A7J8U6A0_9ROSI</name>
<organism evidence="1 2">
    <name type="scientific">Gossypium klotzschianum</name>
    <dbReference type="NCBI Taxonomy" id="34286"/>
    <lineage>
        <taxon>Eukaryota</taxon>
        <taxon>Viridiplantae</taxon>
        <taxon>Streptophyta</taxon>
        <taxon>Embryophyta</taxon>
        <taxon>Tracheophyta</taxon>
        <taxon>Spermatophyta</taxon>
        <taxon>Magnoliopsida</taxon>
        <taxon>eudicotyledons</taxon>
        <taxon>Gunneridae</taxon>
        <taxon>Pentapetalae</taxon>
        <taxon>rosids</taxon>
        <taxon>malvids</taxon>
        <taxon>Malvales</taxon>
        <taxon>Malvaceae</taxon>
        <taxon>Malvoideae</taxon>
        <taxon>Gossypium</taxon>
    </lineage>
</organism>
<comment type="caution">
    <text evidence="1">The sequence shown here is derived from an EMBL/GenBank/DDBJ whole genome shotgun (WGS) entry which is preliminary data.</text>
</comment>
<dbReference type="AlphaFoldDB" id="A0A7J8U6A0"/>
<dbReference type="EMBL" id="JABFAB010000004">
    <property type="protein sequence ID" value="MBA0646026.1"/>
    <property type="molecule type" value="Genomic_DNA"/>
</dbReference>
<reference evidence="1 2" key="1">
    <citation type="journal article" date="2019" name="Genome Biol. Evol.">
        <title>Insights into the evolution of the New World diploid cottons (Gossypium, subgenus Houzingenia) based on genome sequencing.</title>
        <authorList>
            <person name="Grover C.E."/>
            <person name="Arick M.A. 2nd"/>
            <person name="Thrash A."/>
            <person name="Conover J.L."/>
            <person name="Sanders W.S."/>
            <person name="Peterson D.G."/>
            <person name="Frelichowski J.E."/>
            <person name="Scheffler J.A."/>
            <person name="Scheffler B.E."/>
            <person name="Wendel J.F."/>
        </authorList>
    </citation>
    <scope>NUCLEOTIDE SEQUENCE [LARGE SCALE GENOMIC DNA]</scope>
    <source>
        <strain evidence="1">57</strain>
        <tissue evidence="1">Leaf</tissue>
    </source>
</reference>
<evidence type="ECO:0000313" key="2">
    <source>
        <dbReference type="Proteomes" id="UP000593573"/>
    </source>
</evidence>
<protein>
    <submittedName>
        <fullName evidence="1">Uncharacterized protein</fullName>
    </submittedName>
</protein>
<dbReference type="Proteomes" id="UP000593573">
    <property type="component" value="Unassembled WGS sequence"/>
</dbReference>
<proteinExistence type="predicted"/>